<feature type="domain" description="TACO1/YebC-like second and third" evidence="8">
    <location>
        <begin position="88"/>
        <end position="245"/>
    </location>
</feature>
<dbReference type="AlphaFoldDB" id="U2WPH4"/>
<keyword evidence="4 6" id="KW-0238">DNA-binding</keyword>
<dbReference type="Pfam" id="PF01709">
    <property type="entry name" value="Transcrip_reg"/>
    <property type="match status" value="1"/>
</dbReference>
<dbReference type="InterPro" id="IPR002876">
    <property type="entry name" value="Transcrip_reg_TACO1-like"/>
</dbReference>
<evidence type="ECO:0000256" key="4">
    <source>
        <dbReference type="ARBA" id="ARBA00023125"/>
    </source>
</evidence>
<feature type="region of interest" description="Disordered" evidence="7">
    <location>
        <begin position="1"/>
        <end position="24"/>
    </location>
</feature>
<evidence type="ECO:0000313" key="11">
    <source>
        <dbReference type="Proteomes" id="UP000016424"/>
    </source>
</evidence>
<dbReference type="SUPFAM" id="SSF75625">
    <property type="entry name" value="YebC-like"/>
    <property type="match status" value="1"/>
</dbReference>
<dbReference type="NCBIfam" id="NF009044">
    <property type="entry name" value="PRK12378.1"/>
    <property type="match status" value="1"/>
</dbReference>
<dbReference type="InterPro" id="IPR029072">
    <property type="entry name" value="YebC-like"/>
</dbReference>
<dbReference type="NCBIfam" id="TIGR01033">
    <property type="entry name" value="YebC/PmpR family DNA-binding transcriptional regulator"/>
    <property type="match status" value="1"/>
</dbReference>
<dbReference type="FunFam" id="3.30.70.980:FF:000002">
    <property type="entry name" value="Probable transcriptional regulatory protein YebC"/>
    <property type="match status" value="1"/>
</dbReference>
<comment type="subcellular location">
    <subcellularLocation>
        <location evidence="6">Cytoplasm</location>
    </subcellularLocation>
</comment>
<proteinExistence type="inferred from homology"/>
<keyword evidence="3 6" id="KW-0805">Transcription regulation</keyword>
<evidence type="ECO:0000256" key="3">
    <source>
        <dbReference type="ARBA" id="ARBA00023015"/>
    </source>
</evidence>
<dbReference type="PANTHER" id="PTHR12532:SF6">
    <property type="entry name" value="TRANSCRIPTIONAL REGULATORY PROTEIN YEBC-RELATED"/>
    <property type="match status" value="1"/>
</dbReference>
<dbReference type="Gene3D" id="1.10.10.200">
    <property type="match status" value="1"/>
</dbReference>
<dbReference type="GO" id="GO:0003677">
    <property type="term" value="F:DNA binding"/>
    <property type="evidence" value="ECO:0007669"/>
    <property type="project" value="UniProtKB-UniRule"/>
</dbReference>
<feature type="compositionally biased region" description="Basic residues" evidence="7">
    <location>
        <begin position="11"/>
        <end position="20"/>
    </location>
</feature>
<dbReference type="GO" id="GO:0006355">
    <property type="term" value="P:regulation of DNA-templated transcription"/>
    <property type="evidence" value="ECO:0007669"/>
    <property type="project" value="UniProtKB-UniRule"/>
</dbReference>
<dbReference type="Pfam" id="PF20772">
    <property type="entry name" value="TACO1_YebC_N"/>
    <property type="match status" value="1"/>
</dbReference>
<comment type="similarity">
    <text evidence="1 6">Belongs to the TACO1 family.</text>
</comment>
<feature type="domain" description="TACO1/YebC-like N-terminal" evidence="9">
    <location>
        <begin position="11"/>
        <end position="81"/>
    </location>
</feature>
<dbReference type="PANTHER" id="PTHR12532">
    <property type="entry name" value="TRANSLATIONAL ACTIVATOR OF CYTOCHROME C OXIDASE 1"/>
    <property type="match status" value="1"/>
</dbReference>
<evidence type="ECO:0000259" key="9">
    <source>
        <dbReference type="Pfam" id="PF20772"/>
    </source>
</evidence>
<evidence type="ECO:0000256" key="7">
    <source>
        <dbReference type="SAM" id="MobiDB-lite"/>
    </source>
</evidence>
<dbReference type="InterPro" id="IPR048300">
    <property type="entry name" value="TACO1_YebC-like_2nd/3rd_dom"/>
</dbReference>
<dbReference type="InterPro" id="IPR017856">
    <property type="entry name" value="Integrase-like_N"/>
</dbReference>
<evidence type="ECO:0000259" key="8">
    <source>
        <dbReference type="Pfam" id="PF01709"/>
    </source>
</evidence>
<gene>
    <name evidence="10" type="ORF">GBL_0883</name>
</gene>
<sequence length="252" mass="28049">MRGELSMAGHSKWKNIQRRKNAQDAKRGKLFMKLAKEIYVAAKSGGGDPASNPSLRLVIEKAKAANMPSENIERAIKKATGTQEHTNYEEIRYEGYGPGGVAVMVVCLTDNKNRTAANVRAAFSKNGGNLGETGCVSYLFERKGLLVIDREQHNVDEDELLLLAIEAGAEEMETTDESFEIYTAPESFETVKDELEQQGFTFASAEITMIPQTYTTLEGDDLKKMLKLIDTLEDDDDVQEVYHNLDESVLEE</sequence>
<dbReference type="InterPro" id="IPR049083">
    <property type="entry name" value="TACO1_YebC_N"/>
</dbReference>
<keyword evidence="5 6" id="KW-0804">Transcription</keyword>
<evidence type="ECO:0000256" key="6">
    <source>
        <dbReference type="HAMAP-Rule" id="MF_00693"/>
    </source>
</evidence>
<protein>
    <recommendedName>
        <fullName evidence="6">Probable transcriptional regulatory protein GBL_0883</fullName>
    </recommendedName>
</protein>
<evidence type="ECO:0000256" key="1">
    <source>
        <dbReference type="ARBA" id="ARBA00008724"/>
    </source>
</evidence>
<evidence type="ECO:0000256" key="5">
    <source>
        <dbReference type="ARBA" id="ARBA00023163"/>
    </source>
</evidence>
<evidence type="ECO:0000256" key="2">
    <source>
        <dbReference type="ARBA" id="ARBA00022490"/>
    </source>
</evidence>
<dbReference type="InterPro" id="IPR026564">
    <property type="entry name" value="Transcrip_reg_TACO1-like_dom3"/>
</dbReference>
<dbReference type="Proteomes" id="UP000016424">
    <property type="component" value="Unassembled WGS sequence"/>
</dbReference>
<evidence type="ECO:0000313" key="10">
    <source>
        <dbReference type="EMBL" id="GAD12666.1"/>
    </source>
</evidence>
<comment type="caution">
    <text evidence="10">The sequence shown here is derived from an EMBL/GenBank/DDBJ whole genome shotgun (WGS) entry which is preliminary data.</text>
</comment>
<dbReference type="FunFam" id="1.10.10.200:FF:000002">
    <property type="entry name" value="Probable transcriptional regulatory protein CLM62_37755"/>
    <property type="match status" value="1"/>
</dbReference>
<dbReference type="EMBL" id="BASG01000004">
    <property type="protein sequence ID" value="GAD12666.1"/>
    <property type="molecule type" value="Genomic_DNA"/>
</dbReference>
<reference evidence="11" key="1">
    <citation type="journal article" date="2013" name="Genome">
        <title>Draft Genome Sequence of Geobacillus kaustophilus GBlys, a Lysogenic Strain with Bacteriophage phiOH2.</title>
        <authorList>
            <person name="Doi K."/>
            <person name="Mori K."/>
            <person name="Martono H."/>
            <person name="Nagayoshi Y."/>
            <person name="Fujino Y."/>
            <person name="Tashiro K."/>
            <person name="Kuhara S."/>
            <person name="Ohshima T."/>
        </authorList>
    </citation>
    <scope>NUCLEOTIDE SEQUENCE [LARGE SCALE GENOMIC DNA]</scope>
    <source>
        <strain evidence="11">GBlys</strain>
    </source>
</reference>
<dbReference type="NCBIfam" id="NF001030">
    <property type="entry name" value="PRK00110.1"/>
    <property type="match status" value="1"/>
</dbReference>
<dbReference type="HAMAP" id="MF_00693">
    <property type="entry name" value="Transcrip_reg_TACO1"/>
    <property type="match status" value="1"/>
</dbReference>
<name>U2WPH4_GEOKU</name>
<keyword evidence="2 6" id="KW-0963">Cytoplasm</keyword>
<dbReference type="GO" id="GO:0005829">
    <property type="term" value="C:cytosol"/>
    <property type="evidence" value="ECO:0007669"/>
    <property type="project" value="TreeGrafter"/>
</dbReference>
<accession>U2WPH4</accession>
<organism evidence="10 11">
    <name type="scientific">Geobacillus kaustophilus GBlys</name>
    <dbReference type="NCBI Taxonomy" id="1337888"/>
    <lineage>
        <taxon>Bacteria</taxon>
        <taxon>Bacillati</taxon>
        <taxon>Bacillota</taxon>
        <taxon>Bacilli</taxon>
        <taxon>Bacillales</taxon>
        <taxon>Anoxybacillaceae</taxon>
        <taxon>Geobacillus</taxon>
        <taxon>Geobacillus thermoleovorans group</taxon>
    </lineage>
</organism>
<dbReference type="Gene3D" id="3.30.70.980">
    <property type="match status" value="2"/>
</dbReference>